<evidence type="ECO:0000256" key="2">
    <source>
        <dbReference type="ARBA" id="ARBA00011902"/>
    </source>
</evidence>
<keyword evidence="9" id="KW-0067">ATP-binding</keyword>
<comment type="caution">
    <text evidence="17">The sequence shown here is derived from an EMBL/GenBank/DDBJ whole genome shotgun (WGS) entry which is preliminary data.</text>
</comment>
<feature type="domain" description="ALK/LTK-like glycine-rich" evidence="16">
    <location>
        <begin position="2194"/>
        <end position="2409"/>
    </location>
</feature>
<dbReference type="GO" id="GO:0005524">
    <property type="term" value="F:ATP binding"/>
    <property type="evidence" value="ECO:0007669"/>
    <property type="project" value="UniProtKB-KW"/>
</dbReference>
<gene>
    <name evidence="17" type="ORF">EDD66_101395</name>
</gene>
<keyword evidence="14" id="KW-0675">Receptor</keyword>
<evidence type="ECO:0000256" key="3">
    <source>
        <dbReference type="ARBA" id="ARBA00022475"/>
    </source>
</evidence>
<evidence type="ECO:0000256" key="9">
    <source>
        <dbReference type="ARBA" id="ARBA00022840"/>
    </source>
</evidence>
<dbReference type="EC" id="2.7.10.1" evidence="2"/>
<keyword evidence="6" id="KW-0732">Signal</keyword>
<protein>
    <recommendedName>
        <fullName evidence="2">receptor protein-tyrosine kinase</fullName>
        <ecNumber evidence="2">2.7.10.1</ecNumber>
    </recommendedName>
</protein>
<organism evidence="17 18">
    <name type="scientific">Mobilisporobacter senegalensis</name>
    <dbReference type="NCBI Taxonomy" id="1329262"/>
    <lineage>
        <taxon>Bacteria</taxon>
        <taxon>Bacillati</taxon>
        <taxon>Bacillota</taxon>
        <taxon>Clostridia</taxon>
        <taxon>Lachnospirales</taxon>
        <taxon>Lachnospiraceae</taxon>
        <taxon>Mobilisporobacter</taxon>
    </lineage>
</organism>
<keyword evidence="5" id="KW-0812">Transmembrane</keyword>
<dbReference type="Proteomes" id="UP000273083">
    <property type="component" value="Unassembled WGS sequence"/>
</dbReference>
<dbReference type="OrthoDB" id="2010739at2"/>
<evidence type="ECO:0000256" key="8">
    <source>
        <dbReference type="ARBA" id="ARBA00022777"/>
    </source>
</evidence>
<evidence type="ECO:0000256" key="5">
    <source>
        <dbReference type="ARBA" id="ARBA00022692"/>
    </source>
</evidence>
<dbReference type="EMBL" id="RJVG01000001">
    <property type="protein sequence ID" value="ROR31777.1"/>
    <property type="molecule type" value="Genomic_DNA"/>
</dbReference>
<keyword evidence="3" id="KW-1003">Cell membrane</keyword>
<keyword evidence="4" id="KW-0808">Transferase</keyword>
<sequence length="3085" mass="337556">MSNYILKNKNKYKTLIIFALLCMFSLFLKDICTNKIVSAEGGWAIGENGTIGKDPTPTSYGATAWPIGNGILISTQTLPKYADKNGRDKIIKEVDSLSPDYTDKTVAIIPYELHKYMDNHNYDSIYVVKRADTGGADLQKKGKPEYTGAVIRMETNPETIDLKKETYIRDGIFYEKLRELSGNTSKKALTGKKWKDVLKKDKNNSIKQCKVLWSYLTLVKNNKYDVTGRIDQYLHSEQLIGNNYNDLSNVHSDKMREFEFRYLDFLITIYTMCDSNSKAVNHWEGIIDEYVKGLEPAKPNKCNVIISPSVAARGEIEKNKYYNIIAGCQDYLDFTMGIDRNWYSLGKLDTAETVEESLEKSKKGTNYYNRLLESIRLSLVYQSKNHIKVNRTYTGSGLFASNVVSRLIDHKPIINGTSVSYKSANWSQQRIIENISLKDKYFGLALVPAIDGSTPGYKAKLTVGSTKPGYEGQKRVPIYNEAVLNDSSKITINLESEKNDEWKRIFKNYKYYKVQVKMTRTPASPAVSLEPKTYITKPDKISGKELESILLNSEKPLHQWLDTSLNGVPINEKEIKKYTYKAEVTIYYSNTTETPAEMESIAVETNSDSITYEKKETKLYGSYVSEPDAYSELKEGGIYNETFEAMAGVPTTRKLYFASGGSEFMVEVEVMYDKDKTAERTYRSYFKGGVDCEFKEGDTAKPQSLGGQSADLHNGGTYTKTWTGSIPNTASPASGTGTVTCSARPDRSAYNSAKAEAAAFAAEVNGTTLSYTSASDKKTRSKAGWNASITTDSPVDPVDVTESKYHTETRGTPPDTYTVEVPDPVTASPSGPGSYTITVTWTVPAHIICGPCCNHVLNSVEDTWTQKSSFDTLKITDVRVWKIDSSYVGGMEEITYDADAFVKATVKQGDPNIFYNVAATDTSKAGRLRYSLQQQQHDVVTWYETSDIGESRTNKCDGQSGTLCSQNPMPVAKNQGHLNSWSKGILYNNTTYANDVDHHKVSSGTKSTVTNNSTDSIDKGTLEYIRFNERRNQENTMTVISDMLILQTSSGDQSVIYFDTKQTKKAQVNFDNIEVKFEEMWKDNGLSASNWKENSINIGSYNGKYNQTTIKYEGTGSKEQIKTAFDNDAAKTTAGDELGKARVVSSMSFTSGSANKSSPSAGQARMTRPNSLRIFIDKIRQNPINPNKEYFTGQSYVYYRNILSLTDTQNTIKLAVAHNDELTTNDMGDYGYTIKSRYRITDSKEGNVNSIVVQNPVSVEDARIVSLPDNMDQRATIPEGSAKDLLQEIAASQVCPLSPGLCEFRKLNCNYFSESVKASFDFEKVSTLELVDSNHTEEDADDNSDTEEIIQDQLVFQDFETNDYGITAKNNCNVSTSKERLVVEVTGKDSSIEIPVNLYSSGIVSAKVYFGTSGSSKTSKMYWEGTKNSSSVNTVIEPETINQTATFNLSTIDQWKQAGKIIKIKFNFDSDNTGDGVYIISKIELIQQGSTELEDGIYTGSEDDKTIIRSLIKTVSGETMDYDLPTGFSITEGSSNGFGSGRYLYAKGKRLPIELSGLGLAYDKNLRVKVESNLYIPGISSSNRMLFSFHNLGFYIPSGQTYGAFTTGNGVEKKANCNLIGTKVKLGIVFSFGNIADCEIYINGQKLDNYSTVNTSNSIDEDVIGDSVYLGCWSKNDSYISDFYLDNLTITRMPGTNTHTASCYTTIKEHSYTKQYTCNSKLELNHVHNDSCTYRISQDNTHVHTADCFDIDENALQVAYDKAIGGETELIENMLGDNLFREFENSMTGVKKDFEYTGSVQFFTAPVTGYYMLETWGAEGGKGDGGINPAGLGGYSKGTIKLTKGQTVQVHVGEYGGISPNKTPAFNGGGASFDNTGHNGGRGGGATDIRIGGKNIIEKSISKELGRFYNETYLDAGVTRENLGNENVIKIAKGSMHKAAALPNTLSTGHNYIITFEAWSTANNDELRIDAYPDTLPELAINLTSNRQLYTVNISSNLAEMNNAALRFFVNSKVNIGDIYITNVRVYDTTLITDHSSRIVVAGGGGGAMPTCGGTAATAGHGGGIEGVHSENTAGTYVGNIAYGGTQTAGGSYRPGATNYAPSNGNGILGAGANAGTCGAGGGGGYYGGGTVYTAGGGGGSGYIGGVINGSMTTGVRTGNGKASITYLGMTGETDSAADFIYTGGMQTFTAPVTGEYTFEVWGAQGGYTYGGLGGYSKGTVTLTKNETIYIGVGQQGQSYNGGYNGGGYSAAYGYGGGGATHIAKATGVLSSLASNKNSVLIVAGGGGGWAGRDDRYGGAGGGLTGGTGFAGCGGAGTGGTQTSGGTSGRNGSAAGFGYGGNQTIGSSNGGAGGGGGYYGGGAGGNDYPNYHDNDDSGGGGGSGYIGGVTNGTTQSGVNSGNGKAKISWKAGKTFEDVLEFVQEHKGELPKIVNGKTNPIFKCTGIYNTHVCNESCREIKLLNCSEPHHSGQHYDYDNDICWDACGNDNNHKHSAETPVQDATGKFIKNGTFISLDNYFQVYFPNVGDFLGNNCYGISQTTTYRGKGYTDNMSTLEWTREKKVQFSYNVLFNRNGIWEQHMAGEWITLPIYDSNGREMIYYDFYCLLSNDEAIGTGVDFVVEAINCDPSPGGKEDPYLGDDSCDADCIFDIYDGYVTNKKRFSSLEAYHSAYRRTYTDIVGRIGNLIMEDTEDMRFSNLFKQSTGNNKWIIEGLLHEVDTGISKNYLAWFNNDGSYGKDIRGVTVSKKNQMYNTYGTQKWTNDAGALPFPLEADRNIITSLKSEQLKPGYNVLFDISTIGEYKSKIQTVPYFYALNTDTDTLTPIDLYIQMDGGYEPINYFGLMSEYVKDDNTYSDEYYRLKDKLYPYIMNLDWKNESLRRNYTKEEEAVTKDLATNLLEYVTDDWGNVITSKYLTIPYGENYALGTLQMLLPETRARTFIGTSKVTAVNMNGATETNIDGSIPNNYFTRSGQRWHLKLGIPSSVIYVPYRNNKHLEPTANVTLSDGTRCKAYEEIEKGNYVILMTADIKAIGNKYILGYNQGMNNGKIKVNGKTYSFGDDIPTVIAVYDGKKNSSQDVDFIGTH</sequence>
<evidence type="ECO:0000256" key="4">
    <source>
        <dbReference type="ARBA" id="ARBA00022679"/>
    </source>
</evidence>
<evidence type="ECO:0000259" key="16">
    <source>
        <dbReference type="Pfam" id="PF12810"/>
    </source>
</evidence>
<keyword evidence="7" id="KW-0547">Nucleotide-binding</keyword>
<evidence type="ECO:0000256" key="12">
    <source>
        <dbReference type="ARBA" id="ARBA00023137"/>
    </source>
</evidence>
<accession>A0A3N1Y3C3</accession>
<dbReference type="Pfam" id="PF12810">
    <property type="entry name" value="ALK_LTK_GRD"/>
    <property type="match status" value="3"/>
</dbReference>
<dbReference type="GO" id="GO:0005886">
    <property type="term" value="C:plasma membrane"/>
    <property type="evidence" value="ECO:0007669"/>
    <property type="project" value="UniProtKB-SubCell"/>
</dbReference>
<feature type="domain" description="ALK/LTK-like glycine-rich" evidence="16">
    <location>
        <begin position="1808"/>
        <end position="1898"/>
    </location>
</feature>
<keyword evidence="12" id="KW-0829">Tyrosine-protein kinase</keyword>
<evidence type="ECO:0000256" key="13">
    <source>
        <dbReference type="ARBA" id="ARBA00023157"/>
    </source>
</evidence>
<evidence type="ECO:0000256" key="11">
    <source>
        <dbReference type="ARBA" id="ARBA00023136"/>
    </source>
</evidence>
<keyword evidence="18" id="KW-1185">Reference proteome</keyword>
<name>A0A3N1Y3C3_9FIRM</name>
<comment type="subcellular location">
    <subcellularLocation>
        <location evidence="1">Cell membrane</location>
        <topology evidence="1">Single-pass type I membrane protein</topology>
    </subcellularLocation>
</comment>
<proteinExistence type="predicted"/>
<dbReference type="GO" id="GO:0004714">
    <property type="term" value="F:transmembrane receptor protein tyrosine kinase activity"/>
    <property type="evidence" value="ECO:0007669"/>
    <property type="project" value="UniProtKB-EC"/>
</dbReference>
<keyword evidence="11" id="KW-0472">Membrane</keyword>
<dbReference type="InterPro" id="IPR055163">
    <property type="entry name" value="ALK/LTK-like_GRD"/>
</dbReference>
<reference evidence="17 18" key="1">
    <citation type="submission" date="2018-11" db="EMBL/GenBank/DDBJ databases">
        <title>Genomic Encyclopedia of Type Strains, Phase IV (KMG-IV): sequencing the most valuable type-strain genomes for metagenomic binning, comparative biology and taxonomic classification.</title>
        <authorList>
            <person name="Goeker M."/>
        </authorList>
    </citation>
    <scope>NUCLEOTIDE SEQUENCE [LARGE SCALE GENOMIC DNA]</scope>
    <source>
        <strain evidence="17 18">DSM 26537</strain>
    </source>
</reference>
<evidence type="ECO:0000313" key="18">
    <source>
        <dbReference type="Proteomes" id="UP000273083"/>
    </source>
</evidence>
<dbReference type="RefSeq" id="WP_123607866.1">
    <property type="nucleotide sequence ID" value="NZ_RJVG01000001.1"/>
</dbReference>
<evidence type="ECO:0000313" key="17">
    <source>
        <dbReference type="EMBL" id="ROR31777.1"/>
    </source>
</evidence>
<evidence type="ECO:0000256" key="6">
    <source>
        <dbReference type="ARBA" id="ARBA00022729"/>
    </source>
</evidence>
<evidence type="ECO:0000256" key="14">
    <source>
        <dbReference type="ARBA" id="ARBA00023170"/>
    </source>
</evidence>
<keyword evidence="8" id="KW-0418">Kinase</keyword>
<evidence type="ECO:0000256" key="10">
    <source>
        <dbReference type="ARBA" id="ARBA00022989"/>
    </source>
</evidence>
<keyword evidence="13" id="KW-1015">Disulfide bond</keyword>
<evidence type="ECO:0000256" key="7">
    <source>
        <dbReference type="ARBA" id="ARBA00022741"/>
    </source>
</evidence>
<evidence type="ECO:0000256" key="15">
    <source>
        <dbReference type="ARBA" id="ARBA00023180"/>
    </source>
</evidence>
<feature type="domain" description="ALK/LTK-like glycine-rich" evidence="16">
    <location>
        <begin position="2023"/>
        <end position="2167"/>
    </location>
</feature>
<keyword evidence="15" id="KW-0325">Glycoprotein</keyword>
<evidence type="ECO:0000256" key="1">
    <source>
        <dbReference type="ARBA" id="ARBA00004251"/>
    </source>
</evidence>
<keyword evidence="10" id="KW-1133">Transmembrane helix</keyword>